<dbReference type="RefSeq" id="WP_104095828.1">
    <property type="nucleotide sequence ID" value="NZ_JACHBP010000001.1"/>
</dbReference>
<dbReference type="PANTHER" id="PTHR30383:SF5">
    <property type="entry name" value="SGNH HYDROLASE-TYPE ESTERASE DOMAIN-CONTAINING PROTEIN"/>
    <property type="match status" value="1"/>
</dbReference>
<dbReference type="SUPFAM" id="SSF52266">
    <property type="entry name" value="SGNH hydrolase"/>
    <property type="match status" value="1"/>
</dbReference>
<evidence type="ECO:0000313" key="2">
    <source>
        <dbReference type="EMBL" id="TFB79963.1"/>
    </source>
</evidence>
<dbReference type="AlphaFoldDB" id="A0A4R8VAZ4"/>
<dbReference type="CDD" id="cd01836">
    <property type="entry name" value="FeeA_FeeB_like"/>
    <property type="match status" value="1"/>
</dbReference>
<dbReference type="EMBL" id="SOFI01000003">
    <property type="protein sequence ID" value="TFB79963.1"/>
    <property type="molecule type" value="Genomic_DNA"/>
</dbReference>
<reference evidence="2 3" key="1">
    <citation type="submission" date="2019-03" db="EMBL/GenBank/DDBJ databases">
        <title>Genomics of glacier-inhabiting Cryobacterium strains.</title>
        <authorList>
            <person name="Liu Q."/>
            <person name="Xin Y.-H."/>
        </authorList>
    </citation>
    <scope>NUCLEOTIDE SEQUENCE [LARGE SCALE GENOMIC DNA]</scope>
    <source>
        <strain evidence="2 3">CGMCC 1.10440</strain>
    </source>
</reference>
<protein>
    <submittedName>
        <fullName evidence="2">SGNH/GDSL hydrolase family protein</fullName>
    </submittedName>
</protein>
<dbReference type="InterPro" id="IPR051532">
    <property type="entry name" value="Ester_Hydrolysis_Enzymes"/>
</dbReference>
<evidence type="ECO:0000259" key="1">
    <source>
        <dbReference type="Pfam" id="PF13472"/>
    </source>
</evidence>
<dbReference type="Pfam" id="PF13472">
    <property type="entry name" value="Lipase_GDSL_2"/>
    <property type="match status" value="1"/>
</dbReference>
<dbReference type="InterPro" id="IPR013830">
    <property type="entry name" value="SGNH_hydro"/>
</dbReference>
<dbReference type="Gene3D" id="3.40.50.1110">
    <property type="entry name" value="SGNH hydrolase"/>
    <property type="match status" value="1"/>
</dbReference>
<evidence type="ECO:0000313" key="3">
    <source>
        <dbReference type="Proteomes" id="UP000298488"/>
    </source>
</evidence>
<sequence length="244" mass="26893">MKRLSRVVAIPLAPVLIAQARDLRRTIPRLPDAATPWSGELGGPRPLRLLVLGDSTASGVGADTQADALPGNLARAIRSRFDRGTAWECLGRNGATARDIITDYLDGAERREYDLVFLTIGANDALGLRSRRAFSRDVAEIVDRMRASSPGALILVSLMPRFDRFASLRNPVRWNLALHAASLDDGARRAVAGRPGVFSIPKPDPYTPEFWASDNFHPSAEGYRQWVDFAMREIPDELLARHLT</sequence>
<dbReference type="PANTHER" id="PTHR30383">
    <property type="entry name" value="THIOESTERASE 1/PROTEASE 1/LYSOPHOSPHOLIPASE L1"/>
    <property type="match status" value="1"/>
</dbReference>
<comment type="caution">
    <text evidence="2">The sequence shown here is derived from an EMBL/GenBank/DDBJ whole genome shotgun (WGS) entry which is preliminary data.</text>
</comment>
<keyword evidence="2" id="KW-0378">Hydrolase</keyword>
<dbReference type="GO" id="GO:0004622">
    <property type="term" value="F:phosphatidylcholine lysophospholipase activity"/>
    <property type="evidence" value="ECO:0007669"/>
    <property type="project" value="TreeGrafter"/>
</dbReference>
<name>A0A4R8VAZ4_9MICO</name>
<proteinExistence type="predicted"/>
<feature type="domain" description="SGNH hydrolase-type esterase" evidence="1">
    <location>
        <begin position="51"/>
        <end position="224"/>
    </location>
</feature>
<accession>A0A4R8VAZ4</accession>
<keyword evidence="3" id="KW-1185">Reference proteome</keyword>
<gene>
    <name evidence="2" type="ORF">E3N84_07845</name>
</gene>
<dbReference type="Proteomes" id="UP000298488">
    <property type="component" value="Unassembled WGS sequence"/>
</dbReference>
<organism evidence="2 3">
    <name type="scientific">Terrimesophilobacter mesophilus</name>
    <dbReference type="NCBI Taxonomy" id="433647"/>
    <lineage>
        <taxon>Bacteria</taxon>
        <taxon>Bacillati</taxon>
        <taxon>Actinomycetota</taxon>
        <taxon>Actinomycetes</taxon>
        <taxon>Micrococcales</taxon>
        <taxon>Microbacteriaceae</taxon>
        <taxon>Terrimesophilobacter</taxon>
    </lineage>
</organism>
<dbReference type="InterPro" id="IPR036514">
    <property type="entry name" value="SGNH_hydro_sf"/>
</dbReference>
<dbReference type="OrthoDB" id="9804395at2"/>